<evidence type="ECO:0000259" key="3">
    <source>
        <dbReference type="Pfam" id="PF00930"/>
    </source>
</evidence>
<dbReference type="PANTHER" id="PTHR30032:SF4">
    <property type="entry name" value="AMIDASE ENHANCER"/>
    <property type="match status" value="1"/>
</dbReference>
<dbReference type="Pfam" id="PF00930">
    <property type="entry name" value="DPPIV_N"/>
    <property type="match status" value="1"/>
</dbReference>
<feature type="signal peptide" evidence="2">
    <location>
        <begin position="1"/>
        <end position="32"/>
    </location>
</feature>
<sequence>MRPFTRRHVAALATAAALAAVGTLATAPGAVADDAGPWPGTEGRILTDGPWLVDPATGAATAVPGAGSGEYAAWAPDGSRFAVVNGQTITSVRTAGSTKITLPPATGMRSSAVYTDLTFGWGGRYVAFATGGQLAYGPSDGSWAPIPLLSNSLEPSTVCDTEPTVNTAGLVAFERRTGNCSSTPGVYVYEASTKTVKRVLTDATQPVWSPDGTKLAFVRARQIFTANADGSGVEQLTTDARSYANPSWSPTGTRIVFDVHASANGVDTHTTEYADLASGALTVVPGGTRGSNPSWQPLRKNTTARVWGSDSYATAIAASRWSWNTLGTSSPGLLDAKSAVLINRDSTAYSLTAPALAGKKRGPVLMTPKTGLSTAVKNELKRTLKKGTSVWMLGGTSTLATNVSTQLKALGYVPKRLSGVDRYDTSVKVSKAITTAPKYVFLASGTDYKAALPAAAAAGSDGTASTATFVLSNGKKLTAAVKSYLNGVNPDKTMVIPVGSDAKYALTHTSFSKWPSTYYYYPVTSGTSEGLSVALAKFWWTVPSQVAFAYTGAWRDGVSAGAAMNIYAPLVWTSRPDLSADPKSYLLRESAGTQAAVAFGPTSSVTAGTLNTAGAAMSANGSQFTYVPFYNGVGAASTRSLRADTAAPASPVKSGPVSADPNLSPLRTAKHQ</sequence>
<keyword evidence="2" id="KW-0732">Signal</keyword>
<evidence type="ECO:0000313" key="4">
    <source>
        <dbReference type="EMBL" id="MDH6217497.1"/>
    </source>
</evidence>
<dbReference type="Gene3D" id="3.40.50.12090">
    <property type="match status" value="1"/>
</dbReference>
<dbReference type="InterPro" id="IPR006311">
    <property type="entry name" value="TAT_signal"/>
</dbReference>
<dbReference type="SUPFAM" id="SSF69304">
    <property type="entry name" value="Tricorn protease N-terminal domain"/>
    <property type="match status" value="1"/>
</dbReference>
<dbReference type="Pfam" id="PF04122">
    <property type="entry name" value="CW_binding_2"/>
    <property type="match status" value="2"/>
</dbReference>
<feature type="region of interest" description="Disordered" evidence="1">
    <location>
        <begin position="644"/>
        <end position="672"/>
    </location>
</feature>
<name>A0ABT6LMK8_9ACTN</name>
<dbReference type="InterPro" id="IPR011042">
    <property type="entry name" value="6-blade_b-propeller_TolB-like"/>
</dbReference>
<evidence type="ECO:0000313" key="5">
    <source>
        <dbReference type="Proteomes" id="UP001160499"/>
    </source>
</evidence>
<proteinExistence type="predicted"/>
<feature type="chain" id="PRO_5047216822" description="Dipeptidylpeptidase IV N-terminal domain-containing protein" evidence="2">
    <location>
        <begin position="33"/>
        <end position="672"/>
    </location>
</feature>
<comment type="caution">
    <text evidence="4">The sequence shown here is derived from an EMBL/GenBank/DDBJ whole genome shotgun (WGS) entry which is preliminary data.</text>
</comment>
<dbReference type="InterPro" id="IPR002469">
    <property type="entry name" value="Peptidase_S9B_N"/>
</dbReference>
<keyword evidence="5" id="KW-1185">Reference proteome</keyword>
<organism evidence="4 5">
    <name type="scientific">Streptomyces pseudovenezuelae</name>
    <dbReference type="NCBI Taxonomy" id="67350"/>
    <lineage>
        <taxon>Bacteria</taxon>
        <taxon>Bacillati</taxon>
        <taxon>Actinomycetota</taxon>
        <taxon>Actinomycetes</taxon>
        <taxon>Kitasatosporales</taxon>
        <taxon>Streptomycetaceae</taxon>
        <taxon>Streptomyces</taxon>
        <taxon>Streptomyces aurantiacus group</taxon>
    </lineage>
</organism>
<evidence type="ECO:0000256" key="2">
    <source>
        <dbReference type="SAM" id="SignalP"/>
    </source>
</evidence>
<dbReference type="RefSeq" id="WP_280878411.1">
    <property type="nucleotide sequence ID" value="NZ_JARXVH010000007.1"/>
</dbReference>
<dbReference type="InterPro" id="IPR007253">
    <property type="entry name" value="Cell_wall-bd_2"/>
</dbReference>
<gene>
    <name evidence="4" type="ORF">M2283_004825</name>
</gene>
<dbReference type="Gene3D" id="2.120.10.30">
    <property type="entry name" value="TolB, C-terminal domain"/>
    <property type="match status" value="1"/>
</dbReference>
<dbReference type="Proteomes" id="UP001160499">
    <property type="component" value="Unassembled WGS sequence"/>
</dbReference>
<accession>A0ABT6LMK8</accession>
<protein>
    <recommendedName>
        <fullName evidence="3">Dipeptidylpeptidase IV N-terminal domain-containing protein</fullName>
    </recommendedName>
</protein>
<evidence type="ECO:0000256" key="1">
    <source>
        <dbReference type="SAM" id="MobiDB-lite"/>
    </source>
</evidence>
<reference evidence="4 5" key="1">
    <citation type="submission" date="2023-04" db="EMBL/GenBank/DDBJ databases">
        <title>Forest soil microbial communities from Buena Vista Peninsula, Colon Province, Panama.</title>
        <authorList>
            <person name="Bouskill N."/>
        </authorList>
    </citation>
    <scope>NUCLEOTIDE SEQUENCE [LARGE SCALE GENOMIC DNA]</scope>
    <source>
        <strain evidence="4 5">GGS1</strain>
    </source>
</reference>
<feature type="domain" description="Dipeptidylpeptidase IV N-terminal" evidence="3">
    <location>
        <begin position="181"/>
        <end position="240"/>
    </location>
</feature>
<dbReference type="EMBL" id="JARXVH010000007">
    <property type="protein sequence ID" value="MDH6217497.1"/>
    <property type="molecule type" value="Genomic_DNA"/>
</dbReference>
<dbReference type="PANTHER" id="PTHR30032">
    <property type="entry name" value="N-ACETYLMURAMOYL-L-ALANINE AMIDASE-RELATED"/>
    <property type="match status" value="1"/>
</dbReference>
<dbReference type="InterPro" id="IPR051922">
    <property type="entry name" value="Bact_Sporulation_Assoc"/>
</dbReference>
<dbReference type="PROSITE" id="PS51318">
    <property type="entry name" value="TAT"/>
    <property type="match status" value="1"/>
</dbReference>